<reference evidence="1" key="2">
    <citation type="submission" date="2023-06" db="EMBL/GenBank/DDBJ databases">
        <authorList>
            <person name="Ma L."/>
            <person name="Liu K.-W."/>
            <person name="Li Z."/>
            <person name="Hsiao Y.-Y."/>
            <person name="Qi Y."/>
            <person name="Fu T."/>
            <person name="Tang G."/>
            <person name="Zhang D."/>
            <person name="Sun W.-H."/>
            <person name="Liu D.-K."/>
            <person name="Li Y."/>
            <person name="Chen G.-Z."/>
            <person name="Liu X.-D."/>
            <person name="Liao X.-Y."/>
            <person name="Jiang Y.-T."/>
            <person name="Yu X."/>
            <person name="Hao Y."/>
            <person name="Huang J."/>
            <person name="Zhao X.-W."/>
            <person name="Ke S."/>
            <person name="Chen Y.-Y."/>
            <person name="Wu W.-L."/>
            <person name="Hsu J.-L."/>
            <person name="Lin Y.-F."/>
            <person name="Huang M.-D."/>
            <person name="Li C.-Y."/>
            <person name="Huang L."/>
            <person name="Wang Z.-W."/>
            <person name="Zhao X."/>
            <person name="Zhong W.-Y."/>
            <person name="Peng D.-H."/>
            <person name="Ahmad S."/>
            <person name="Lan S."/>
            <person name="Zhang J.-S."/>
            <person name="Tsai W.-C."/>
            <person name="Van De Peer Y."/>
            <person name="Liu Z.-J."/>
        </authorList>
    </citation>
    <scope>NUCLEOTIDE SEQUENCE</scope>
    <source>
        <strain evidence="1">CP</strain>
        <tissue evidence="1">Leaves</tissue>
    </source>
</reference>
<organism evidence="1 2">
    <name type="scientific">Acorus calamus</name>
    <name type="common">Sweet flag</name>
    <dbReference type="NCBI Taxonomy" id="4465"/>
    <lineage>
        <taxon>Eukaryota</taxon>
        <taxon>Viridiplantae</taxon>
        <taxon>Streptophyta</taxon>
        <taxon>Embryophyta</taxon>
        <taxon>Tracheophyta</taxon>
        <taxon>Spermatophyta</taxon>
        <taxon>Magnoliopsida</taxon>
        <taxon>Liliopsida</taxon>
        <taxon>Acoraceae</taxon>
        <taxon>Acorus</taxon>
    </lineage>
</organism>
<dbReference type="EMBL" id="JAUJYO010000009">
    <property type="protein sequence ID" value="KAK1308446.1"/>
    <property type="molecule type" value="Genomic_DNA"/>
</dbReference>
<dbReference type="Proteomes" id="UP001180020">
    <property type="component" value="Unassembled WGS sequence"/>
</dbReference>
<proteinExistence type="predicted"/>
<keyword evidence="2" id="KW-1185">Reference proteome</keyword>
<protein>
    <submittedName>
        <fullName evidence="1">Uncharacterized protein</fullName>
    </submittedName>
</protein>
<accession>A0AAV9E5K5</accession>
<dbReference type="AlphaFoldDB" id="A0AAV9E5K5"/>
<name>A0AAV9E5K5_ACOCL</name>
<evidence type="ECO:0000313" key="2">
    <source>
        <dbReference type="Proteomes" id="UP001180020"/>
    </source>
</evidence>
<reference evidence="1" key="1">
    <citation type="journal article" date="2023" name="Nat. Commun.">
        <title>Diploid and tetraploid genomes of Acorus and the evolution of monocots.</title>
        <authorList>
            <person name="Ma L."/>
            <person name="Liu K.W."/>
            <person name="Li Z."/>
            <person name="Hsiao Y.Y."/>
            <person name="Qi Y."/>
            <person name="Fu T."/>
            <person name="Tang G.D."/>
            <person name="Zhang D."/>
            <person name="Sun W.H."/>
            <person name="Liu D.K."/>
            <person name="Li Y."/>
            <person name="Chen G.Z."/>
            <person name="Liu X.D."/>
            <person name="Liao X.Y."/>
            <person name="Jiang Y.T."/>
            <person name="Yu X."/>
            <person name="Hao Y."/>
            <person name="Huang J."/>
            <person name="Zhao X.W."/>
            <person name="Ke S."/>
            <person name="Chen Y.Y."/>
            <person name="Wu W.L."/>
            <person name="Hsu J.L."/>
            <person name="Lin Y.F."/>
            <person name="Huang M.D."/>
            <person name="Li C.Y."/>
            <person name="Huang L."/>
            <person name="Wang Z.W."/>
            <person name="Zhao X."/>
            <person name="Zhong W.Y."/>
            <person name="Peng D.H."/>
            <person name="Ahmad S."/>
            <person name="Lan S."/>
            <person name="Zhang J.S."/>
            <person name="Tsai W.C."/>
            <person name="Van de Peer Y."/>
            <person name="Liu Z.J."/>
        </authorList>
    </citation>
    <scope>NUCLEOTIDE SEQUENCE</scope>
    <source>
        <strain evidence="1">CP</strain>
    </source>
</reference>
<gene>
    <name evidence="1" type="ORF">QJS10_CPA09g01082</name>
</gene>
<comment type="caution">
    <text evidence="1">The sequence shown here is derived from an EMBL/GenBank/DDBJ whole genome shotgun (WGS) entry which is preliminary data.</text>
</comment>
<sequence length="69" mass="7214">MEVDVVVKVSELVESVQSVPSPSKAEQVLFVVPAPPQTKATKEGVVEDVGVPTMAKELLSPTQTLIVGA</sequence>
<evidence type="ECO:0000313" key="1">
    <source>
        <dbReference type="EMBL" id="KAK1308446.1"/>
    </source>
</evidence>